<evidence type="ECO:0000313" key="3">
    <source>
        <dbReference type="Proteomes" id="UP000252706"/>
    </source>
</evidence>
<dbReference type="EMBL" id="QOCE01000010">
    <property type="protein sequence ID" value="RBW60874.1"/>
    <property type="molecule type" value="Genomic_DNA"/>
</dbReference>
<dbReference type="Proteomes" id="UP000252706">
    <property type="component" value="Unassembled WGS sequence"/>
</dbReference>
<comment type="caution">
    <text evidence="2">The sequence shown here is derived from an EMBL/GenBank/DDBJ whole genome shotgun (WGS) entry which is preliminary data.</text>
</comment>
<name>A0A366X994_9RHOB</name>
<feature type="non-terminal residue" evidence="2">
    <location>
        <position position="1"/>
    </location>
</feature>
<evidence type="ECO:0000313" key="2">
    <source>
        <dbReference type="EMBL" id="RBW60874.1"/>
    </source>
</evidence>
<dbReference type="AlphaFoldDB" id="A0A366X994"/>
<organism evidence="2 3">
    <name type="scientific">Phaeobacter gallaeciensis</name>
    <dbReference type="NCBI Taxonomy" id="60890"/>
    <lineage>
        <taxon>Bacteria</taxon>
        <taxon>Pseudomonadati</taxon>
        <taxon>Pseudomonadota</taxon>
        <taxon>Alphaproteobacteria</taxon>
        <taxon>Rhodobacterales</taxon>
        <taxon>Roseobacteraceae</taxon>
        <taxon>Phaeobacter</taxon>
    </lineage>
</organism>
<gene>
    <name evidence="2" type="ORF">DS909_03230</name>
</gene>
<evidence type="ECO:0000256" key="1">
    <source>
        <dbReference type="SAM" id="MobiDB-lite"/>
    </source>
</evidence>
<feature type="region of interest" description="Disordered" evidence="1">
    <location>
        <begin position="34"/>
        <end position="54"/>
    </location>
</feature>
<protein>
    <submittedName>
        <fullName evidence="2">Uncharacterized protein</fullName>
    </submittedName>
</protein>
<reference evidence="2 3" key="1">
    <citation type="submission" date="2018-07" db="EMBL/GenBank/DDBJ databases">
        <title>Modular assembly of carbohydrate-degrading microbial communities in the ocean.</title>
        <authorList>
            <person name="Enke T.N."/>
            <person name="Datta M.S."/>
            <person name="Schwartzman J.A."/>
            <person name="Cermak N."/>
            <person name="Schmitz D.A."/>
            <person name="Barrere J."/>
            <person name="Cordero O.X."/>
        </authorList>
    </citation>
    <scope>NUCLEOTIDE SEQUENCE [LARGE SCALE GENOMIC DNA]</scope>
    <source>
        <strain evidence="2 3">C3M10</strain>
    </source>
</reference>
<proteinExistence type="predicted"/>
<sequence>LLPQPKKQRQIKSLKPDLISRAFACAVYVNATSTPDQKNRTSTHKRGFAGNGVHQTRRLLIEKMDMEPHPLSV</sequence>
<accession>A0A366X994</accession>